<dbReference type="InterPro" id="IPR037117">
    <property type="entry name" value="Dihydroorotate_DH_ele_sf"/>
</dbReference>
<keyword evidence="4 11" id="KW-0001">2Fe-2S</keyword>
<evidence type="ECO:0000256" key="2">
    <source>
        <dbReference type="ARBA" id="ARBA00022448"/>
    </source>
</evidence>
<dbReference type="Proteomes" id="UP000295711">
    <property type="component" value="Unassembled WGS sequence"/>
</dbReference>
<name>A0A4R2LA29_9FIRM</name>
<evidence type="ECO:0000256" key="1">
    <source>
        <dbReference type="ARBA" id="ARBA00006422"/>
    </source>
</evidence>
<keyword evidence="7 11" id="KW-0665">Pyrimidine biosynthesis</keyword>
<comment type="cofactor">
    <cofactor evidence="13">
        <name>[2Fe-2S] cluster</name>
        <dbReference type="ChEBI" id="CHEBI:190135"/>
    </cofactor>
    <text evidence="13">Binds 1 [2Fe-2S] cluster per subunit.</text>
</comment>
<evidence type="ECO:0000256" key="12">
    <source>
        <dbReference type="PIRSR" id="PIRSR006816-1"/>
    </source>
</evidence>
<feature type="binding site" evidence="11 12">
    <location>
        <begin position="67"/>
        <end position="69"/>
    </location>
    <ligand>
        <name>FAD</name>
        <dbReference type="ChEBI" id="CHEBI:57692"/>
    </ligand>
</feature>
<evidence type="ECO:0000256" key="3">
    <source>
        <dbReference type="ARBA" id="ARBA00022630"/>
    </source>
</evidence>
<keyword evidence="16" id="KW-1185">Reference proteome</keyword>
<dbReference type="OrthoDB" id="9789468at2"/>
<keyword evidence="5 11" id="KW-0479">Metal-binding</keyword>
<comment type="pathway">
    <text evidence="11">Pyrimidine metabolism; UMP biosynthesis via de novo pathway; orotate from (S)-dihydroorotate (NAD(+) route): step 1/1.</text>
</comment>
<dbReference type="UniPathway" id="UPA00070">
    <property type="reaction ID" value="UER00945"/>
</dbReference>
<keyword evidence="3 11" id="KW-0285">Flavoprotein</keyword>
<dbReference type="GO" id="GO:0044205">
    <property type="term" value="P:'de novo' UMP biosynthetic process"/>
    <property type="evidence" value="ECO:0007669"/>
    <property type="project" value="UniProtKB-UniRule"/>
</dbReference>
<dbReference type="SUPFAM" id="SSF52343">
    <property type="entry name" value="Ferredoxin reductase-like, C-terminal NADP-linked domain"/>
    <property type="match status" value="1"/>
</dbReference>
<dbReference type="GO" id="GO:0009055">
    <property type="term" value="F:electron transfer activity"/>
    <property type="evidence" value="ECO:0007669"/>
    <property type="project" value="UniProtKB-UniRule"/>
</dbReference>
<gene>
    <name evidence="11" type="primary">pyrK</name>
    <name evidence="15" type="ORF">EV212_10911</name>
</gene>
<dbReference type="Pfam" id="PF10418">
    <property type="entry name" value="DHODB_Fe-S_bind"/>
    <property type="match status" value="1"/>
</dbReference>
<dbReference type="RefSeq" id="WP_132092227.1">
    <property type="nucleotide sequence ID" value="NZ_JANKAQ010000010.1"/>
</dbReference>
<evidence type="ECO:0000256" key="11">
    <source>
        <dbReference type="HAMAP-Rule" id="MF_01211"/>
    </source>
</evidence>
<keyword evidence="8 11" id="KW-0249">Electron transport</keyword>
<evidence type="ECO:0000256" key="7">
    <source>
        <dbReference type="ARBA" id="ARBA00022975"/>
    </source>
</evidence>
<feature type="binding site" evidence="11 13">
    <location>
        <position position="222"/>
    </location>
    <ligand>
        <name>[2Fe-2S] cluster</name>
        <dbReference type="ChEBI" id="CHEBI:190135"/>
    </ligand>
</feature>
<evidence type="ECO:0000259" key="14">
    <source>
        <dbReference type="PROSITE" id="PS51384"/>
    </source>
</evidence>
<comment type="function">
    <text evidence="11">Responsible for channeling the electrons from the oxidation of dihydroorotate from the FMN redox center in the PyrD type B subunit to the ultimate electron acceptor NAD(+).</text>
</comment>
<evidence type="ECO:0000256" key="5">
    <source>
        <dbReference type="ARBA" id="ARBA00022723"/>
    </source>
</evidence>
<dbReference type="AlphaFoldDB" id="A0A4R2LA29"/>
<keyword evidence="6 11" id="KW-0274">FAD</keyword>
<keyword evidence="2 11" id="KW-0813">Transport</keyword>
<dbReference type="PANTHER" id="PTHR43513">
    <property type="entry name" value="DIHYDROOROTATE DEHYDROGENASE B (NAD(+)), ELECTRON TRANSFER SUBUNIT"/>
    <property type="match status" value="1"/>
</dbReference>
<dbReference type="InterPro" id="IPR050353">
    <property type="entry name" value="PyrK_electron_transfer"/>
</dbReference>
<evidence type="ECO:0000256" key="13">
    <source>
        <dbReference type="PIRSR" id="PIRSR006816-2"/>
    </source>
</evidence>
<evidence type="ECO:0000313" key="15">
    <source>
        <dbReference type="EMBL" id="TCO84119.1"/>
    </source>
</evidence>
<dbReference type="InterPro" id="IPR017938">
    <property type="entry name" value="Riboflavin_synthase-like_b-brl"/>
</dbReference>
<evidence type="ECO:0000256" key="10">
    <source>
        <dbReference type="ARBA" id="ARBA00023014"/>
    </source>
</evidence>
<dbReference type="Gene3D" id="3.40.50.80">
    <property type="entry name" value="Nucleotide-binding domain of ferredoxin-NADP reductase (FNR) module"/>
    <property type="match status" value="1"/>
</dbReference>
<dbReference type="InterPro" id="IPR039261">
    <property type="entry name" value="FNR_nucleotide-bd"/>
</dbReference>
<comment type="cofactor">
    <cofactor evidence="11 12">
        <name>FAD</name>
        <dbReference type="ChEBI" id="CHEBI:57692"/>
    </cofactor>
    <text evidence="11 12">Binds 1 FAD per subunit.</text>
</comment>
<feature type="binding site" evidence="11 13">
    <location>
        <position position="240"/>
    </location>
    <ligand>
        <name>[2Fe-2S] cluster</name>
        <dbReference type="ChEBI" id="CHEBI:190135"/>
    </ligand>
</feature>
<dbReference type="GO" id="GO:0016491">
    <property type="term" value="F:oxidoreductase activity"/>
    <property type="evidence" value="ECO:0007669"/>
    <property type="project" value="InterPro"/>
</dbReference>
<dbReference type="PRINTS" id="PR00409">
    <property type="entry name" value="PHDIOXRDTASE"/>
</dbReference>
<organism evidence="15 16">
    <name type="scientific">Frisingicoccus caecimuris</name>
    <dbReference type="NCBI Taxonomy" id="1796636"/>
    <lineage>
        <taxon>Bacteria</taxon>
        <taxon>Bacillati</taxon>
        <taxon>Bacillota</taxon>
        <taxon>Clostridia</taxon>
        <taxon>Lachnospirales</taxon>
        <taxon>Lachnospiraceae</taxon>
        <taxon>Frisingicoccus</taxon>
    </lineage>
</organism>
<dbReference type="PROSITE" id="PS51384">
    <property type="entry name" value="FAD_FR"/>
    <property type="match status" value="1"/>
</dbReference>
<keyword evidence="9 11" id="KW-0408">Iron</keyword>
<feature type="binding site" evidence="11 12">
    <location>
        <begin position="52"/>
        <end position="55"/>
    </location>
    <ligand>
        <name>FAD</name>
        <dbReference type="ChEBI" id="CHEBI:57692"/>
    </ligand>
</feature>
<feature type="binding site" evidence="11 12">
    <location>
        <begin position="74"/>
        <end position="75"/>
    </location>
    <ligand>
        <name>FAD</name>
        <dbReference type="ChEBI" id="CHEBI:57692"/>
    </ligand>
</feature>
<dbReference type="PANTHER" id="PTHR43513:SF3">
    <property type="entry name" value="DIHYDROOROTATE DEHYDROGENASE B (NAD(+)), ELECTRON TRANSFER SUBUNIT-RELATED"/>
    <property type="match status" value="1"/>
</dbReference>
<evidence type="ECO:0000256" key="8">
    <source>
        <dbReference type="ARBA" id="ARBA00022982"/>
    </source>
</evidence>
<feature type="binding site" evidence="11 13">
    <location>
        <position position="219"/>
    </location>
    <ligand>
        <name>[2Fe-2S] cluster</name>
        <dbReference type="ChEBI" id="CHEBI:190135"/>
    </ligand>
</feature>
<accession>A0A4R2LA29</accession>
<evidence type="ECO:0000256" key="6">
    <source>
        <dbReference type="ARBA" id="ARBA00022827"/>
    </source>
</evidence>
<evidence type="ECO:0000313" key="16">
    <source>
        <dbReference type="Proteomes" id="UP000295711"/>
    </source>
</evidence>
<dbReference type="PIRSF" id="PIRSF006816">
    <property type="entry name" value="Cyc3_hyd_g"/>
    <property type="match status" value="1"/>
</dbReference>
<dbReference type="SUPFAM" id="SSF63380">
    <property type="entry name" value="Riboflavin synthase domain-like"/>
    <property type="match status" value="1"/>
</dbReference>
<dbReference type="InterPro" id="IPR012165">
    <property type="entry name" value="Cyt_c3_hydrogenase_gsu"/>
</dbReference>
<sequence length="255" mass="27894">MSTYCTATVINHEEIIPGVWKMELAVPEIAKTARPGQFIQLYPPDERNLLARPISLSSISKESVTVVYRVVGQGTKQFSCLQVDDMVRVMGPLGNGFTLPDAGEQNVIVGGGLGIPPLLELAKRLHGNTVALLGYREDPFMEEEFQRLGLEVHIASQSGNYGFHGTVLDLLENLTLPAGQIFACGPRRMLQSVSMWAKGHDVPIQVSLEERMACGLGACLGCGVKIQKPGEQDWRYLRVCKEGPVFSGEEVVWNG</sequence>
<protein>
    <recommendedName>
        <fullName evidence="11">Dihydroorotate dehydrogenase B (NAD(+)), electron transfer subunit</fullName>
    </recommendedName>
    <alternativeName>
        <fullName evidence="11">Dihydroorotate oxidase B, electron transfer subunit</fullName>
    </alternativeName>
</protein>
<comment type="caution">
    <text evidence="15">The sequence shown here is derived from an EMBL/GenBank/DDBJ whole genome shotgun (WGS) entry which is preliminary data.</text>
</comment>
<dbReference type="InterPro" id="IPR017927">
    <property type="entry name" value="FAD-bd_FR_type"/>
</dbReference>
<evidence type="ECO:0000256" key="9">
    <source>
        <dbReference type="ARBA" id="ARBA00023004"/>
    </source>
</evidence>
<dbReference type="EMBL" id="SLXA01000009">
    <property type="protein sequence ID" value="TCO84119.1"/>
    <property type="molecule type" value="Genomic_DNA"/>
</dbReference>
<dbReference type="Gene3D" id="2.10.240.10">
    <property type="entry name" value="Dihydroorotate dehydrogenase, electron transfer subunit"/>
    <property type="match status" value="1"/>
</dbReference>
<keyword evidence="10 11" id="KW-0411">Iron-sulfur</keyword>
<proteinExistence type="inferred from homology"/>
<feature type="domain" description="FAD-binding FR-type" evidence="14">
    <location>
        <begin position="2"/>
        <end position="99"/>
    </location>
</feature>
<comment type="subunit">
    <text evidence="11">Heterotetramer of 2 PyrK and 2 PyrD type B subunits.</text>
</comment>
<evidence type="ECO:0000256" key="4">
    <source>
        <dbReference type="ARBA" id="ARBA00022714"/>
    </source>
</evidence>
<dbReference type="HAMAP" id="MF_01211">
    <property type="entry name" value="DHODB_Fe_S_bind"/>
    <property type="match status" value="1"/>
</dbReference>
<dbReference type="InterPro" id="IPR023455">
    <property type="entry name" value="Dihydroorotate_DHASE_ETsu"/>
</dbReference>
<dbReference type="CDD" id="cd06218">
    <property type="entry name" value="DHOD_e_trans"/>
    <property type="match status" value="1"/>
</dbReference>
<dbReference type="InterPro" id="IPR019480">
    <property type="entry name" value="Dihydroorotate_DH_Fe-S-bd"/>
</dbReference>
<comment type="cofactor">
    <cofactor evidence="11">
        <name>[2Fe-2S] cluster</name>
        <dbReference type="ChEBI" id="CHEBI:190135"/>
    </cofactor>
    <text evidence="11">Binds 1 [2Fe-2S] cluster per subunit.</text>
</comment>
<dbReference type="GO" id="GO:0050660">
    <property type="term" value="F:flavin adenine dinucleotide binding"/>
    <property type="evidence" value="ECO:0007669"/>
    <property type="project" value="InterPro"/>
</dbReference>
<comment type="similarity">
    <text evidence="1 11">Belongs to the PyrK family.</text>
</comment>
<feature type="binding site" evidence="11 13">
    <location>
        <position position="214"/>
    </location>
    <ligand>
        <name>[2Fe-2S] cluster</name>
        <dbReference type="ChEBI" id="CHEBI:190135"/>
    </ligand>
</feature>
<dbReference type="GO" id="GO:0046872">
    <property type="term" value="F:metal ion binding"/>
    <property type="evidence" value="ECO:0007669"/>
    <property type="project" value="UniProtKB-KW"/>
</dbReference>
<dbReference type="Gene3D" id="2.40.30.10">
    <property type="entry name" value="Translation factors"/>
    <property type="match status" value="1"/>
</dbReference>
<dbReference type="GO" id="GO:0051537">
    <property type="term" value="F:2 iron, 2 sulfur cluster binding"/>
    <property type="evidence" value="ECO:0007669"/>
    <property type="project" value="UniProtKB-KW"/>
</dbReference>
<reference evidence="15 16" key="1">
    <citation type="submission" date="2019-03" db="EMBL/GenBank/DDBJ databases">
        <title>Genomic Encyclopedia of Type Strains, Phase IV (KMG-IV): sequencing the most valuable type-strain genomes for metagenomic binning, comparative biology and taxonomic classification.</title>
        <authorList>
            <person name="Goeker M."/>
        </authorList>
    </citation>
    <scope>NUCLEOTIDE SEQUENCE [LARGE SCALE GENOMIC DNA]</scope>
    <source>
        <strain evidence="15 16">DSM 28559</strain>
    </source>
</reference>